<dbReference type="AlphaFoldDB" id="A1BFD4"/>
<accession>A1BFD4</accession>
<dbReference type="RefSeq" id="WP_011744938.1">
    <property type="nucleotide sequence ID" value="NC_008639.1"/>
</dbReference>
<dbReference type="EMBL" id="CP000492">
    <property type="protein sequence ID" value="ABL65111.1"/>
    <property type="molecule type" value="Genomic_DNA"/>
</dbReference>
<dbReference type="STRING" id="290317.Cpha266_1070"/>
<dbReference type="KEGG" id="cph:Cpha266_1070"/>
<name>A1BFD4_CHLPD</name>
<dbReference type="OrthoDB" id="595092at2"/>
<evidence type="ECO:0000313" key="2">
    <source>
        <dbReference type="Proteomes" id="UP000008701"/>
    </source>
</evidence>
<protein>
    <submittedName>
        <fullName evidence="1">Uncharacterized protein</fullName>
    </submittedName>
</protein>
<proteinExistence type="predicted"/>
<dbReference type="HOGENOM" id="CLU_2001686_0_0_10"/>
<dbReference type="Proteomes" id="UP000008701">
    <property type="component" value="Chromosome"/>
</dbReference>
<gene>
    <name evidence="1" type="ordered locus">Cpha266_1070</name>
</gene>
<reference evidence="1 2" key="1">
    <citation type="submission" date="2006-12" db="EMBL/GenBank/DDBJ databases">
        <title>Complete sequence of Chlorobium phaeobacteroides DSM 266.</title>
        <authorList>
            <consortium name="US DOE Joint Genome Institute"/>
            <person name="Copeland A."/>
            <person name="Lucas S."/>
            <person name="Lapidus A."/>
            <person name="Barry K."/>
            <person name="Detter J.C."/>
            <person name="Glavina del Rio T."/>
            <person name="Hammon N."/>
            <person name="Israni S."/>
            <person name="Pitluck S."/>
            <person name="Goltsman E."/>
            <person name="Schmutz J."/>
            <person name="Larimer F."/>
            <person name="Land M."/>
            <person name="Hauser L."/>
            <person name="Mikhailova N."/>
            <person name="Li T."/>
            <person name="Overmann J."/>
            <person name="Bryant D.A."/>
            <person name="Richardson P."/>
        </authorList>
    </citation>
    <scope>NUCLEOTIDE SEQUENCE [LARGE SCALE GENOMIC DNA]</scope>
    <source>
        <strain evidence="1 2">DSM 266</strain>
    </source>
</reference>
<evidence type="ECO:0000313" key="1">
    <source>
        <dbReference type="EMBL" id="ABL65111.1"/>
    </source>
</evidence>
<organism evidence="1 2">
    <name type="scientific">Chlorobium phaeobacteroides (strain DSM 266 / SMG 266 / 2430)</name>
    <dbReference type="NCBI Taxonomy" id="290317"/>
    <lineage>
        <taxon>Bacteria</taxon>
        <taxon>Pseudomonadati</taxon>
        <taxon>Chlorobiota</taxon>
        <taxon>Chlorobiia</taxon>
        <taxon>Chlorobiales</taxon>
        <taxon>Chlorobiaceae</taxon>
        <taxon>Chlorobium/Pelodictyon group</taxon>
        <taxon>Chlorobium</taxon>
    </lineage>
</organism>
<sequence>MSDKPNLLEDVRFAGVVADLENIRRELVKTGKLVSLTGTTESDIAIEFADYGEGKQAEPSILLKVVSSEDFDGDEVLLEDFEDCVIGMLEVASREWSQEVTDLLGDDRQIILLINGEEY</sequence>
<keyword evidence="2" id="KW-1185">Reference proteome</keyword>